<gene>
    <name evidence="1" type="ORF">L1987_68129</name>
</gene>
<evidence type="ECO:0000313" key="2">
    <source>
        <dbReference type="Proteomes" id="UP001056120"/>
    </source>
</evidence>
<proteinExistence type="predicted"/>
<evidence type="ECO:0000313" key="1">
    <source>
        <dbReference type="EMBL" id="KAI3716906.1"/>
    </source>
</evidence>
<organism evidence="1 2">
    <name type="scientific">Smallanthus sonchifolius</name>
    <dbReference type="NCBI Taxonomy" id="185202"/>
    <lineage>
        <taxon>Eukaryota</taxon>
        <taxon>Viridiplantae</taxon>
        <taxon>Streptophyta</taxon>
        <taxon>Embryophyta</taxon>
        <taxon>Tracheophyta</taxon>
        <taxon>Spermatophyta</taxon>
        <taxon>Magnoliopsida</taxon>
        <taxon>eudicotyledons</taxon>
        <taxon>Gunneridae</taxon>
        <taxon>Pentapetalae</taxon>
        <taxon>asterids</taxon>
        <taxon>campanulids</taxon>
        <taxon>Asterales</taxon>
        <taxon>Asteraceae</taxon>
        <taxon>Asteroideae</taxon>
        <taxon>Heliantheae alliance</taxon>
        <taxon>Millerieae</taxon>
        <taxon>Smallanthus</taxon>
    </lineage>
</organism>
<dbReference type="EMBL" id="CM042040">
    <property type="protein sequence ID" value="KAI3716906.1"/>
    <property type="molecule type" value="Genomic_DNA"/>
</dbReference>
<sequence length="619" mass="68422">MDFMGFPQDVKRAPLESDVIVGMLDTGVWPESDSFKDDGFGPPPSKWNGSCPSANFTCNNKLIGAKYYNTEGEARDEELSARDTEGHGTHTASTVAGRAVNNTSLLGLANGTARGGVPSARVAVYKICFEDGCSDADILAAFDDAIADGVDIISLSVGGSFPLDYFEDTIAIGAFHSMKNGILTSNSPGNDGPSPGSITNLSPWSLSLNPCIRRSLGREIMFQPNMYENLHHHLVDMSHKTPENNLDMLRDFDDHDSNMEAPSSDDQDPNLHPNKKKRYHRHTQHQIQELEAFFKECPHPDDKQRKELGRRLSLEPLQVKFWFQNKRTQMKAQHERYDNTQLRNENEKLRAENLRLKEALTNATCPNCGGPGAVAEMSFDEQHLTIENAHLREEIDRISGVAAKCVGKPTLTYPDVSSRGPSRSLDIPVANFNPLQGMVGEMLGENDLLRSMAGHTQTMTLEVLSTGVAGSYNGALQVMTAEYQVPSPLVPTRENYFVRYCKQLDDGTWVVVDVSLDNLLSSSIARCRRRPSGCLIQELPNGYSKVTWVENVEVDNGFVHDNYKVLINSGLAFGAKRWLATLERQCERIASAMASNIPAGDVGGKHISINLFTLKKELF</sequence>
<protein>
    <submittedName>
        <fullName evidence="1">Uncharacterized protein</fullName>
    </submittedName>
</protein>
<reference evidence="1 2" key="2">
    <citation type="journal article" date="2022" name="Mol. Ecol. Resour.">
        <title>The genomes of chicory, endive, great burdock and yacon provide insights into Asteraceae paleo-polyploidization history and plant inulin production.</title>
        <authorList>
            <person name="Fan W."/>
            <person name="Wang S."/>
            <person name="Wang H."/>
            <person name="Wang A."/>
            <person name="Jiang F."/>
            <person name="Liu H."/>
            <person name="Zhao H."/>
            <person name="Xu D."/>
            <person name="Zhang Y."/>
        </authorList>
    </citation>
    <scope>NUCLEOTIDE SEQUENCE [LARGE SCALE GENOMIC DNA]</scope>
    <source>
        <strain evidence="2">cv. Yunnan</strain>
        <tissue evidence="1">Leaves</tissue>
    </source>
</reference>
<dbReference type="Proteomes" id="UP001056120">
    <property type="component" value="Linkage Group LG23"/>
</dbReference>
<accession>A0ACB9B549</accession>
<keyword evidence="2" id="KW-1185">Reference proteome</keyword>
<comment type="caution">
    <text evidence="1">The sequence shown here is derived from an EMBL/GenBank/DDBJ whole genome shotgun (WGS) entry which is preliminary data.</text>
</comment>
<reference evidence="2" key="1">
    <citation type="journal article" date="2022" name="Mol. Ecol. Resour.">
        <title>The genomes of chicory, endive, great burdock and yacon provide insights into Asteraceae palaeo-polyploidization history and plant inulin production.</title>
        <authorList>
            <person name="Fan W."/>
            <person name="Wang S."/>
            <person name="Wang H."/>
            <person name="Wang A."/>
            <person name="Jiang F."/>
            <person name="Liu H."/>
            <person name="Zhao H."/>
            <person name="Xu D."/>
            <person name="Zhang Y."/>
        </authorList>
    </citation>
    <scope>NUCLEOTIDE SEQUENCE [LARGE SCALE GENOMIC DNA]</scope>
    <source>
        <strain evidence="2">cv. Yunnan</strain>
    </source>
</reference>
<name>A0ACB9B549_9ASTR</name>